<organism evidence="2 3">
    <name type="scientific">Arsukibacterium indicum</name>
    <dbReference type="NCBI Taxonomy" id="2848612"/>
    <lineage>
        <taxon>Bacteria</taxon>
        <taxon>Pseudomonadati</taxon>
        <taxon>Pseudomonadota</taxon>
        <taxon>Gammaproteobacteria</taxon>
        <taxon>Chromatiales</taxon>
        <taxon>Chromatiaceae</taxon>
        <taxon>Arsukibacterium</taxon>
    </lineage>
</organism>
<proteinExistence type="predicted"/>
<keyword evidence="3" id="KW-1185">Reference proteome</keyword>
<dbReference type="EMBL" id="JAHRID010000001">
    <property type="protein sequence ID" value="MBV2128151.1"/>
    <property type="molecule type" value="Genomic_DNA"/>
</dbReference>
<evidence type="ECO:0000313" key="2">
    <source>
        <dbReference type="EMBL" id="MBV2128151.1"/>
    </source>
</evidence>
<comment type="caution">
    <text evidence="2">The sequence shown here is derived from an EMBL/GenBank/DDBJ whole genome shotgun (WGS) entry which is preliminary data.</text>
</comment>
<dbReference type="RefSeq" id="WP_217667205.1">
    <property type="nucleotide sequence ID" value="NZ_JAHRID010000001.1"/>
</dbReference>
<evidence type="ECO:0000256" key="1">
    <source>
        <dbReference type="SAM" id="MobiDB-lite"/>
    </source>
</evidence>
<protein>
    <submittedName>
        <fullName evidence="2">Uncharacterized protein</fullName>
    </submittedName>
</protein>
<feature type="compositionally biased region" description="Gly residues" evidence="1">
    <location>
        <begin position="415"/>
        <end position="428"/>
    </location>
</feature>
<dbReference type="Proteomes" id="UP000704611">
    <property type="component" value="Unassembled WGS sequence"/>
</dbReference>
<name>A0ABS6MH64_9GAMM</name>
<reference evidence="2 3" key="1">
    <citation type="submission" date="2021-06" db="EMBL/GenBank/DDBJ databases">
        <title>Rheinheimera indica sp. nov., isolated from deep-sea sediment.</title>
        <authorList>
            <person name="Wang Z."/>
            <person name="Zhang X.-Y."/>
        </authorList>
    </citation>
    <scope>NUCLEOTIDE SEQUENCE [LARGE SCALE GENOMIC DNA]</scope>
    <source>
        <strain evidence="2 3">SM2107</strain>
    </source>
</reference>
<accession>A0ABS6MH64</accession>
<evidence type="ECO:0000313" key="3">
    <source>
        <dbReference type="Proteomes" id="UP000704611"/>
    </source>
</evidence>
<feature type="region of interest" description="Disordered" evidence="1">
    <location>
        <begin position="410"/>
        <end position="472"/>
    </location>
</feature>
<sequence length="472" mass="51128">MINQVPKPTAVKQPVANYVPTNTKIGNKQVKPITMPKENLDPTTGRPMDTINTTAVQPTAYSTTAASGNPRTAASSTGGLLGINVTQPVKPASPEFNYEPAEYTKVGNVSNAELNKPYQSNGYSGVQGVTNRQYDPRSESLVENRLSGLLDPNSALMNRVVSQTQEQAASRGLQSSSLAAGAGMGAMIDRATPIAQQDAQTYSNADQLGWQQNFQAEQNNLSRTHDASMFDKQGQLQTELQQLQYKQNLGMLDAQGAQRMQELNAQQGFQASMADLQYRQQLGTLDYQGQQQLQQMERGAQLQDRRDQIMQKFDLDKMDKGFLQDLEKTKAQFEFEDSRFEKQVDAQAAMDYRNSSANAYNNYLEQVALVYSNPNMTPEQQAAGVAQLQQMFQQQQSALQAIYGFAAPAQPGVDTGPGTGPATGGGGNQYNPPVMQPGTGGGTTNPNPGSLIPNRPGGGGGGVIERPTEMIR</sequence>
<gene>
    <name evidence="2" type="ORF">KQY15_03455</name>
</gene>